<reference evidence="3 4" key="1">
    <citation type="submission" date="2016-11" db="EMBL/GenBank/DDBJ databases">
        <authorList>
            <person name="Varghese N."/>
            <person name="Submissions S."/>
        </authorList>
    </citation>
    <scope>NUCLEOTIDE SEQUENCE [LARGE SCALE GENOMIC DNA]</scope>
    <source>
        <strain evidence="3 4">DSM 21988</strain>
    </source>
</reference>
<keyword evidence="3" id="KW-0966">Cell projection</keyword>
<evidence type="ECO:0000256" key="1">
    <source>
        <dbReference type="SAM" id="SignalP"/>
    </source>
</evidence>
<gene>
    <name evidence="3" type="ORF">SAMN02745911_2675</name>
</gene>
<feature type="domain" description="Pili assembly chaperone N-terminal" evidence="2">
    <location>
        <begin position="25"/>
        <end position="138"/>
    </location>
</feature>
<dbReference type="InterPro" id="IPR013783">
    <property type="entry name" value="Ig-like_fold"/>
</dbReference>
<dbReference type="PANTHER" id="PTHR30251:SF4">
    <property type="entry name" value="SLR1668 PROTEIN"/>
    <property type="match status" value="1"/>
</dbReference>
<feature type="signal peptide" evidence="1">
    <location>
        <begin position="1"/>
        <end position="22"/>
    </location>
</feature>
<keyword evidence="3" id="KW-0969">Cilium</keyword>
<evidence type="ECO:0000313" key="4">
    <source>
        <dbReference type="Proteomes" id="UP000184290"/>
    </source>
</evidence>
<evidence type="ECO:0000259" key="2">
    <source>
        <dbReference type="Pfam" id="PF00345"/>
    </source>
</evidence>
<keyword evidence="4" id="KW-1185">Reference proteome</keyword>
<dbReference type="Gene3D" id="2.60.40.10">
    <property type="entry name" value="Immunoglobulins"/>
    <property type="match status" value="1"/>
</dbReference>
<keyword evidence="1" id="KW-0732">Signal</keyword>
<protein>
    <submittedName>
        <fullName evidence="3">Pili and flagellar-assembly chaperone, PapD N-terminal domain</fullName>
    </submittedName>
</protein>
<evidence type="ECO:0000313" key="3">
    <source>
        <dbReference type="EMBL" id="SHJ49807.1"/>
    </source>
</evidence>
<keyword evidence="3" id="KW-0282">Flagellum</keyword>
<comment type="caution">
    <text evidence="3">The sequence shown here is derived from an EMBL/GenBank/DDBJ whole genome shotgun (WGS) entry which is preliminary data.</text>
</comment>
<dbReference type="EMBL" id="FQZC01000003">
    <property type="protein sequence ID" value="SHJ49807.1"/>
    <property type="molecule type" value="Genomic_DNA"/>
</dbReference>
<dbReference type="PANTHER" id="PTHR30251">
    <property type="entry name" value="PILUS ASSEMBLY CHAPERONE"/>
    <property type="match status" value="1"/>
</dbReference>
<dbReference type="RefSeq" id="WP_060606988.1">
    <property type="nucleotide sequence ID" value="NZ_FQZC01000003.1"/>
</dbReference>
<proteinExistence type="predicted"/>
<name>A0ABY1IMS2_9HYPH</name>
<dbReference type="InterPro" id="IPR050643">
    <property type="entry name" value="Periplasmic_pilus_chap"/>
</dbReference>
<dbReference type="SUPFAM" id="SSF49354">
    <property type="entry name" value="PapD-like"/>
    <property type="match status" value="1"/>
</dbReference>
<feature type="chain" id="PRO_5046170854" evidence="1">
    <location>
        <begin position="23"/>
        <end position="141"/>
    </location>
</feature>
<sequence>MTNMFALAAMAAALSVSLPAQAGSIRVSPTKVEMAGNTASMLRVRNEEKTPVTVQVRVFRSIPAGDGFRLEETRDVVASPPMTTLRPGAENIVRIVHVGGSTAGGQQSYRLLVDEVPDRRRMKPGTVAVVVRHSIPVTFSD</sequence>
<dbReference type="InterPro" id="IPR008962">
    <property type="entry name" value="PapD-like_sf"/>
</dbReference>
<accession>A0ABY1IMS2</accession>
<organism evidence="3 4">
    <name type="scientific">Aureimonas altamirensis DSM 21988</name>
    <dbReference type="NCBI Taxonomy" id="1121026"/>
    <lineage>
        <taxon>Bacteria</taxon>
        <taxon>Pseudomonadati</taxon>
        <taxon>Pseudomonadota</taxon>
        <taxon>Alphaproteobacteria</taxon>
        <taxon>Hyphomicrobiales</taxon>
        <taxon>Aurantimonadaceae</taxon>
        <taxon>Aureimonas</taxon>
    </lineage>
</organism>
<dbReference type="Pfam" id="PF00345">
    <property type="entry name" value="PapD_N"/>
    <property type="match status" value="1"/>
</dbReference>
<dbReference type="Proteomes" id="UP000184290">
    <property type="component" value="Unassembled WGS sequence"/>
</dbReference>
<dbReference type="InterPro" id="IPR016147">
    <property type="entry name" value="Pili_assmbl_chaperone_N"/>
</dbReference>